<organism evidence="7 8">
    <name type="scientific">Moryella indoligenes</name>
    <dbReference type="NCBI Taxonomy" id="371674"/>
    <lineage>
        <taxon>Bacteria</taxon>
        <taxon>Bacillati</taxon>
        <taxon>Bacillota</taxon>
        <taxon>Clostridia</taxon>
        <taxon>Lachnospirales</taxon>
        <taxon>Lachnospiraceae</taxon>
        <taxon>Moryella</taxon>
    </lineage>
</organism>
<evidence type="ECO:0000256" key="2">
    <source>
        <dbReference type="ARBA" id="ARBA00023315"/>
    </source>
</evidence>
<proteinExistence type="inferred from homology"/>
<dbReference type="GO" id="GO:0006633">
    <property type="term" value="P:fatty acid biosynthetic process"/>
    <property type="evidence" value="ECO:0007669"/>
    <property type="project" value="TreeGrafter"/>
</dbReference>
<dbReference type="SUPFAM" id="SSF52151">
    <property type="entry name" value="FabD/lysophospholipase-like"/>
    <property type="match status" value="1"/>
</dbReference>
<dbReference type="InterPro" id="IPR004410">
    <property type="entry name" value="Malonyl_CoA-ACP_transAc_FabD"/>
</dbReference>
<comment type="similarity">
    <text evidence="4">Belongs to the fabD family.</text>
</comment>
<dbReference type="SUPFAM" id="SSF55048">
    <property type="entry name" value="Probable ACP-binding domain of malonyl-CoA ACP transacylase"/>
    <property type="match status" value="1"/>
</dbReference>
<dbReference type="PIRSF" id="PIRSF000446">
    <property type="entry name" value="Mct"/>
    <property type="match status" value="1"/>
</dbReference>
<evidence type="ECO:0000256" key="5">
    <source>
        <dbReference type="PIRSR" id="PIRSR000446-1"/>
    </source>
</evidence>
<feature type="active site" evidence="5">
    <location>
        <position position="196"/>
    </location>
</feature>
<dbReference type="InterPro" id="IPR014043">
    <property type="entry name" value="Acyl_transferase_dom"/>
</dbReference>
<dbReference type="InterPro" id="IPR024925">
    <property type="entry name" value="Malonyl_CoA-ACP_transAc"/>
</dbReference>
<dbReference type="EMBL" id="JAUSTO010000007">
    <property type="protein sequence ID" value="MDQ0152607.1"/>
    <property type="molecule type" value="Genomic_DNA"/>
</dbReference>
<keyword evidence="1 4" id="KW-0808">Transferase</keyword>
<dbReference type="InterPro" id="IPR016036">
    <property type="entry name" value="Malonyl_transacylase_ACP-bd"/>
</dbReference>
<dbReference type="NCBIfam" id="TIGR00128">
    <property type="entry name" value="fabD"/>
    <property type="match status" value="1"/>
</dbReference>
<evidence type="ECO:0000256" key="3">
    <source>
        <dbReference type="ARBA" id="ARBA00048462"/>
    </source>
</evidence>
<evidence type="ECO:0000313" key="8">
    <source>
        <dbReference type="Proteomes" id="UP001241537"/>
    </source>
</evidence>
<dbReference type="EC" id="2.3.1.39" evidence="4"/>
<dbReference type="SMART" id="SM00827">
    <property type="entry name" value="PKS_AT"/>
    <property type="match status" value="1"/>
</dbReference>
<evidence type="ECO:0000259" key="6">
    <source>
        <dbReference type="SMART" id="SM00827"/>
    </source>
</evidence>
<dbReference type="PANTHER" id="PTHR42681">
    <property type="entry name" value="MALONYL-COA-ACYL CARRIER PROTEIN TRANSACYLASE, MITOCHONDRIAL"/>
    <property type="match status" value="1"/>
</dbReference>
<dbReference type="GO" id="GO:0004314">
    <property type="term" value="F:[acyl-carrier-protein] S-malonyltransferase activity"/>
    <property type="evidence" value="ECO:0007669"/>
    <property type="project" value="UniProtKB-EC"/>
</dbReference>
<dbReference type="FunFam" id="3.30.70.250:FF:000001">
    <property type="entry name" value="Malonyl CoA-acyl carrier protein transacylase"/>
    <property type="match status" value="1"/>
</dbReference>
<feature type="domain" description="Malonyl-CoA:ACP transacylase (MAT)" evidence="6">
    <location>
        <begin position="7"/>
        <end position="292"/>
    </location>
</feature>
<dbReference type="Gene3D" id="3.30.70.250">
    <property type="entry name" value="Malonyl-CoA ACP transacylase, ACP-binding"/>
    <property type="match status" value="1"/>
</dbReference>
<keyword evidence="8" id="KW-1185">Reference proteome</keyword>
<dbReference type="AlphaFoldDB" id="A0AAE4ALK1"/>
<dbReference type="Pfam" id="PF00698">
    <property type="entry name" value="Acyl_transf_1"/>
    <property type="match status" value="1"/>
</dbReference>
<feature type="active site" evidence="5">
    <location>
        <position position="90"/>
    </location>
</feature>
<dbReference type="RefSeq" id="WP_307254359.1">
    <property type="nucleotide sequence ID" value="NZ_JAUSTO010000007.1"/>
</dbReference>
<dbReference type="InterPro" id="IPR016035">
    <property type="entry name" value="Acyl_Trfase/lysoPLipase"/>
</dbReference>
<dbReference type="InterPro" id="IPR050858">
    <property type="entry name" value="Mal-CoA-ACP_Trans/PKS_FabD"/>
</dbReference>
<keyword evidence="2 4" id="KW-0012">Acyltransferase</keyword>
<protein>
    <recommendedName>
        <fullName evidence="4">Malonyl CoA-acyl carrier protein transacylase</fullName>
        <ecNumber evidence="4">2.3.1.39</ecNumber>
    </recommendedName>
</protein>
<evidence type="ECO:0000256" key="4">
    <source>
        <dbReference type="PIRNR" id="PIRNR000446"/>
    </source>
</evidence>
<evidence type="ECO:0000313" key="7">
    <source>
        <dbReference type="EMBL" id="MDQ0152607.1"/>
    </source>
</evidence>
<reference evidence="7" key="1">
    <citation type="submission" date="2023-07" db="EMBL/GenBank/DDBJ databases">
        <title>Genomic Encyclopedia of Type Strains, Phase IV (KMG-IV): sequencing the most valuable type-strain genomes for metagenomic binning, comparative biology and taxonomic classification.</title>
        <authorList>
            <person name="Goeker M."/>
        </authorList>
    </citation>
    <scope>NUCLEOTIDE SEQUENCE</scope>
    <source>
        <strain evidence="7">DSM 19659</strain>
    </source>
</reference>
<dbReference type="PANTHER" id="PTHR42681:SF1">
    <property type="entry name" value="MALONYL-COA-ACYL CARRIER PROTEIN TRANSACYLASE, MITOCHONDRIAL"/>
    <property type="match status" value="1"/>
</dbReference>
<dbReference type="Proteomes" id="UP001241537">
    <property type="component" value="Unassembled WGS sequence"/>
</dbReference>
<sequence length="301" mass="32277">MSKTAFLFPGQGSQKCGMAKSFYDSDCDARAVFDMASELLSIDMAALCFEENDRLDLTEYTQSAMVTAGIAMLKAIEKRGKKAEVCAGLSLGEYEALYYSGILSAEDAIATVRRRGILMAEAVPAGVGAMAAVLGAEAALIEETLAPIDEVWIANYNCPGQIVISGRKEAVDTAAAALKTAGAKRVLPLNVSGPFHSGMLAEAGQKLDDFLSEITFHKPSIPYVANFTGSYVEDETLVRDLLKKQVSGSVRFEQSLRAMITDGVDTFVEIGPGKSLSGFVKKIDRNLTTINIETAEDMEKL</sequence>
<dbReference type="GO" id="GO:0005829">
    <property type="term" value="C:cytosol"/>
    <property type="evidence" value="ECO:0007669"/>
    <property type="project" value="TreeGrafter"/>
</dbReference>
<evidence type="ECO:0000256" key="1">
    <source>
        <dbReference type="ARBA" id="ARBA00022679"/>
    </source>
</evidence>
<gene>
    <name evidence="7" type="ORF">J2S20_001301</name>
</gene>
<dbReference type="Gene3D" id="3.40.366.10">
    <property type="entry name" value="Malonyl-Coenzyme A Acyl Carrier Protein, domain 2"/>
    <property type="match status" value="1"/>
</dbReference>
<comment type="caution">
    <text evidence="7">The sequence shown here is derived from an EMBL/GenBank/DDBJ whole genome shotgun (WGS) entry which is preliminary data.</text>
</comment>
<name>A0AAE4ALK1_9FIRM</name>
<comment type="catalytic activity">
    <reaction evidence="3 4">
        <text>holo-[ACP] + malonyl-CoA = malonyl-[ACP] + CoA</text>
        <dbReference type="Rhea" id="RHEA:41792"/>
        <dbReference type="Rhea" id="RHEA-COMP:9623"/>
        <dbReference type="Rhea" id="RHEA-COMP:9685"/>
        <dbReference type="ChEBI" id="CHEBI:57287"/>
        <dbReference type="ChEBI" id="CHEBI:57384"/>
        <dbReference type="ChEBI" id="CHEBI:64479"/>
        <dbReference type="ChEBI" id="CHEBI:78449"/>
        <dbReference type="EC" id="2.3.1.39"/>
    </reaction>
</comment>
<dbReference type="InterPro" id="IPR001227">
    <property type="entry name" value="Ac_transferase_dom_sf"/>
</dbReference>
<accession>A0AAE4ALK1</accession>